<dbReference type="SUPFAM" id="SSF51197">
    <property type="entry name" value="Clavaminate synthase-like"/>
    <property type="match status" value="1"/>
</dbReference>
<organism evidence="7 8">
    <name type="scientific">Pontibacterium sinense</name>
    <dbReference type="NCBI Taxonomy" id="2781979"/>
    <lineage>
        <taxon>Bacteria</taxon>
        <taxon>Pseudomonadati</taxon>
        <taxon>Pseudomonadota</taxon>
        <taxon>Gammaproteobacteria</taxon>
        <taxon>Oceanospirillales</taxon>
        <taxon>Oceanospirillaceae</taxon>
        <taxon>Pontibacterium</taxon>
    </lineage>
</organism>
<dbReference type="RefSeq" id="WP_193954526.1">
    <property type="nucleotide sequence ID" value="NZ_JADEYS010000018.1"/>
</dbReference>
<dbReference type="PANTHER" id="PTHR13096">
    <property type="entry name" value="MINA53 MYC INDUCED NUCLEAR ANTIGEN"/>
    <property type="match status" value="1"/>
</dbReference>
<evidence type="ECO:0000256" key="1">
    <source>
        <dbReference type="ARBA" id="ARBA00001954"/>
    </source>
</evidence>
<dbReference type="EMBL" id="JADEYS010000018">
    <property type="protein sequence ID" value="MBE9398832.1"/>
    <property type="molecule type" value="Genomic_DNA"/>
</dbReference>
<comment type="caution">
    <text evidence="7">The sequence shown here is derived from an EMBL/GenBank/DDBJ whole genome shotgun (WGS) entry which is preliminary data.</text>
</comment>
<keyword evidence="5" id="KW-0408">Iron</keyword>
<comment type="cofactor">
    <cofactor evidence="1">
        <name>Fe(2+)</name>
        <dbReference type="ChEBI" id="CHEBI:29033"/>
    </cofactor>
</comment>
<dbReference type="Pfam" id="PF08007">
    <property type="entry name" value="JmjC_2"/>
    <property type="match status" value="1"/>
</dbReference>
<sequence length="387" mass="43928">MTEQPSPFGDISVETFLQEYWQKKPLLIRNAFPDLEAPVGADELAGLACEEDVEARLVIQGPEEGQWELKHGPFNEDTFAALPEDNWTLLVQAVDHWVPEANEIVEQFRFIPNWRYDDLMVSFASQGGGVGPHYDNYDVFLIQTQGKRRWEVGGFFDQNSPRRPDMPVMIIPDWEAENTWVLEPGDMLYIPPQVGHNGVSESDDCMTYSVGFRAPSHAEILRSFTDFVGEKLTSESRYTDPDLKLQDNPGQIEAESLQQVRDIFNQYLNDDAQLSKWLGEFVTDPKYPDLDQAPEDEIALEQLQETLADGDLLLSRNEGSRFSFFQLPENQVRLFVDGESFLCKGSTCTLATSLCQNPNIVINQGDWSEEALKLLVQLLNQGSVYCE</sequence>
<evidence type="ECO:0000256" key="4">
    <source>
        <dbReference type="ARBA" id="ARBA00023002"/>
    </source>
</evidence>
<dbReference type="GO" id="GO:0016706">
    <property type="term" value="F:2-oxoglutarate-dependent dioxygenase activity"/>
    <property type="evidence" value="ECO:0007669"/>
    <property type="project" value="TreeGrafter"/>
</dbReference>
<evidence type="ECO:0000256" key="3">
    <source>
        <dbReference type="ARBA" id="ARBA00022964"/>
    </source>
</evidence>
<dbReference type="GO" id="GO:0046872">
    <property type="term" value="F:metal ion binding"/>
    <property type="evidence" value="ECO:0007669"/>
    <property type="project" value="UniProtKB-KW"/>
</dbReference>
<evidence type="ECO:0000256" key="5">
    <source>
        <dbReference type="ARBA" id="ARBA00023004"/>
    </source>
</evidence>
<keyword evidence="4" id="KW-0560">Oxidoreductase</keyword>
<feature type="domain" description="JmjC" evidence="6">
    <location>
        <begin position="100"/>
        <end position="229"/>
    </location>
</feature>
<evidence type="ECO:0000313" key="7">
    <source>
        <dbReference type="EMBL" id="MBE9398832.1"/>
    </source>
</evidence>
<dbReference type="Pfam" id="PF20514">
    <property type="entry name" value="WHD_ROXA"/>
    <property type="match status" value="1"/>
</dbReference>
<dbReference type="Gene3D" id="3.40.366.30">
    <property type="entry name" value="50S ribosomal protein L16 arginine hydroxylase, Chain A, Domain 2"/>
    <property type="match status" value="1"/>
</dbReference>
<dbReference type="InterPro" id="IPR046799">
    <property type="entry name" value="ROXA-like_wH"/>
</dbReference>
<dbReference type="Gene3D" id="2.60.120.650">
    <property type="entry name" value="Cupin"/>
    <property type="match status" value="1"/>
</dbReference>
<reference evidence="7" key="1">
    <citation type="submission" date="2020-10" db="EMBL/GenBank/DDBJ databases">
        <title>Bacterium isolated from coastal waters sediment.</title>
        <authorList>
            <person name="Chen R.-J."/>
            <person name="Lu D.-C."/>
            <person name="Zhu K.-L."/>
            <person name="Du Z.-J."/>
        </authorList>
    </citation>
    <scope>NUCLEOTIDE SEQUENCE</scope>
    <source>
        <strain evidence="7">N1Y112</strain>
    </source>
</reference>
<accession>A0A8J7FRT8</accession>
<evidence type="ECO:0000313" key="8">
    <source>
        <dbReference type="Proteomes" id="UP000640333"/>
    </source>
</evidence>
<protein>
    <submittedName>
        <fullName evidence="7">Cupin domain-containing protein</fullName>
    </submittedName>
</protein>
<dbReference type="AlphaFoldDB" id="A0A8J7FRT8"/>
<name>A0A8J7FRT8_9GAMM</name>
<gene>
    <name evidence="7" type="ORF">IOQ59_16345</name>
</gene>
<proteinExistence type="predicted"/>
<dbReference type="InterPro" id="IPR003347">
    <property type="entry name" value="JmjC_dom"/>
</dbReference>
<evidence type="ECO:0000259" key="6">
    <source>
        <dbReference type="PROSITE" id="PS51184"/>
    </source>
</evidence>
<dbReference type="PROSITE" id="PS51184">
    <property type="entry name" value="JMJC"/>
    <property type="match status" value="1"/>
</dbReference>
<dbReference type="Proteomes" id="UP000640333">
    <property type="component" value="Unassembled WGS sequence"/>
</dbReference>
<dbReference type="InterPro" id="IPR039994">
    <property type="entry name" value="NO66-like"/>
</dbReference>
<dbReference type="PANTHER" id="PTHR13096:SF8">
    <property type="entry name" value="RIBOSOMAL OXYGENASE 1"/>
    <property type="match status" value="1"/>
</dbReference>
<keyword evidence="8" id="KW-1185">Reference proteome</keyword>
<keyword evidence="3" id="KW-0223">Dioxygenase</keyword>
<keyword evidence="2" id="KW-0479">Metal-binding</keyword>
<evidence type="ECO:0000256" key="2">
    <source>
        <dbReference type="ARBA" id="ARBA00022723"/>
    </source>
</evidence>